<reference evidence="3 5" key="1">
    <citation type="submission" date="2012-11" db="EMBL/GenBank/DDBJ databases">
        <title>Whole genome sequence of Acetobacter cibinongensis 4H-1.</title>
        <authorList>
            <person name="Azuma Y."/>
            <person name="Higashiura N."/>
            <person name="Hirakawa H."/>
            <person name="Matsushita K."/>
        </authorList>
    </citation>
    <scope>NUCLEOTIDE SEQUENCE [LARGE SCALE GENOMIC DNA]</scope>
    <source>
        <strain evidence="3 5">4H-1</strain>
    </source>
</reference>
<evidence type="ECO:0000256" key="1">
    <source>
        <dbReference type="SAM" id="MobiDB-lite"/>
    </source>
</evidence>
<comment type="caution">
    <text evidence="3">The sequence shown here is derived from an EMBL/GenBank/DDBJ whole genome shotgun (WGS) entry which is preliminary data.</text>
</comment>
<sequence length="261" mass="27275">MIRGLVFIAVGTALASALCFGVASSRGPMDFTLANIEWGSESPNAAKGPQITRTLPWEGSHDLTVNIAGTFIIKQGDTPSITVTGPQKTVDDVELNSNSLGFSTPHRTLRRRKVVVTITAPALDTLTLNSFGVVDLQNYTQKTLDLTINGAASVKGTGSVERAKLVIDGAGSVDLSAMEMHELEIEMNGAGSVKAGPTAKANVSIDGAGAVKLTRRPTQFSKQINGAGSISVPDGTSTPDQPDHPTPAEKQGDQTEDESSF</sequence>
<feature type="compositionally biased region" description="Basic and acidic residues" evidence="1">
    <location>
        <begin position="241"/>
        <end position="253"/>
    </location>
</feature>
<evidence type="ECO:0000313" key="5">
    <source>
        <dbReference type="Proteomes" id="UP000032671"/>
    </source>
</evidence>
<proteinExistence type="predicted"/>
<accession>A0A6N3SNQ6</accession>
<gene>
    <name evidence="3" type="ORF">Abci_011_115</name>
    <name evidence="4" type="ORF">ACI01nite_06910</name>
</gene>
<dbReference type="AlphaFoldDB" id="A0A0D6N3W4"/>
<dbReference type="Gene3D" id="2.160.20.120">
    <property type="match status" value="1"/>
</dbReference>
<evidence type="ECO:0000313" key="6">
    <source>
        <dbReference type="Proteomes" id="UP000321891"/>
    </source>
</evidence>
<dbReference type="InterPro" id="IPR021255">
    <property type="entry name" value="DUF2807"/>
</dbReference>
<name>A0A0D6N3W4_9PROT</name>
<dbReference type="Proteomes" id="UP000321891">
    <property type="component" value="Unassembled WGS sequence"/>
</dbReference>
<dbReference type="EMBL" id="BAMV01000011">
    <property type="protein sequence ID" value="GAN60385.1"/>
    <property type="molecule type" value="Genomic_DNA"/>
</dbReference>
<dbReference type="STRING" id="1231339.Abci_011_115"/>
<dbReference type="EMBL" id="BJVU01000002">
    <property type="protein sequence ID" value="GEL58089.1"/>
    <property type="molecule type" value="Genomic_DNA"/>
</dbReference>
<evidence type="ECO:0000313" key="3">
    <source>
        <dbReference type="EMBL" id="GAN60385.1"/>
    </source>
</evidence>
<feature type="compositionally biased region" description="Polar residues" evidence="1">
    <location>
        <begin position="216"/>
        <end position="240"/>
    </location>
</feature>
<dbReference type="Pfam" id="PF10988">
    <property type="entry name" value="DUF2807"/>
    <property type="match status" value="1"/>
</dbReference>
<keyword evidence="6" id="KW-1185">Reference proteome</keyword>
<reference evidence="4 6" key="2">
    <citation type="submission" date="2019-07" db="EMBL/GenBank/DDBJ databases">
        <title>Whole genome shotgun sequence of Acetobacter cibinongensis NBRC 16605.</title>
        <authorList>
            <person name="Hosoyama A."/>
            <person name="Uohara A."/>
            <person name="Ohji S."/>
            <person name="Ichikawa N."/>
        </authorList>
    </citation>
    <scope>NUCLEOTIDE SEQUENCE [LARGE SCALE GENOMIC DNA]</scope>
    <source>
        <strain evidence="4 6">NBRC 16605</strain>
    </source>
</reference>
<protein>
    <submittedName>
        <fullName evidence="4">DUF2807 domain-containing protein</fullName>
    </submittedName>
</protein>
<evidence type="ECO:0000259" key="2">
    <source>
        <dbReference type="Pfam" id="PF10988"/>
    </source>
</evidence>
<accession>A0A0D6N3W4</accession>
<dbReference type="RefSeq" id="WP_048838432.1">
    <property type="nucleotide sequence ID" value="NZ_BAMV01000011.1"/>
</dbReference>
<feature type="region of interest" description="Disordered" evidence="1">
    <location>
        <begin position="216"/>
        <end position="261"/>
    </location>
</feature>
<organism evidence="3 5">
    <name type="scientific">Acetobacter cibinongensis</name>
    <dbReference type="NCBI Taxonomy" id="146475"/>
    <lineage>
        <taxon>Bacteria</taxon>
        <taxon>Pseudomonadati</taxon>
        <taxon>Pseudomonadota</taxon>
        <taxon>Alphaproteobacteria</taxon>
        <taxon>Acetobacterales</taxon>
        <taxon>Acetobacteraceae</taxon>
        <taxon>Acetobacter</taxon>
    </lineage>
</organism>
<evidence type="ECO:0000313" key="4">
    <source>
        <dbReference type="EMBL" id="GEL58089.1"/>
    </source>
</evidence>
<feature type="domain" description="Putative auto-transporter adhesin head GIN" evidence="2">
    <location>
        <begin position="63"/>
        <end position="216"/>
    </location>
</feature>
<dbReference type="Proteomes" id="UP000032671">
    <property type="component" value="Unassembled WGS sequence"/>
</dbReference>